<dbReference type="PANTHER" id="PTHR11552:SF78">
    <property type="entry name" value="GLUCOSE-METHANOL-CHOLINE OXIDOREDUCTASE N-TERMINAL DOMAIN-CONTAINING PROTEIN"/>
    <property type="match status" value="1"/>
</dbReference>
<keyword evidence="2" id="KW-0285">Flavoprotein</keyword>
<comment type="similarity">
    <text evidence="1">Belongs to the GMC oxidoreductase family.</text>
</comment>
<dbReference type="Pfam" id="PF05199">
    <property type="entry name" value="GMC_oxred_C"/>
    <property type="match status" value="1"/>
</dbReference>
<dbReference type="PROSITE" id="PS00624">
    <property type="entry name" value="GMC_OXRED_2"/>
    <property type="match status" value="1"/>
</dbReference>
<organism evidence="4 5">
    <name type="scientific">Lachnellula cervina</name>
    <dbReference type="NCBI Taxonomy" id="1316786"/>
    <lineage>
        <taxon>Eukaryota</taxon>
        <taxon>Fungi</taxon>
        <taxon>Dikarya</taxon>
        <taxon>Ascomycota</taxon>
        <taxon>Pezizomycotina</taxon>
        <taxon>Leotiomycetes</taxon>
        <taxon>Helotiales</taxon>
        <taxon>Lachnaceae</taxon>
        <taxon>Lachnellula</taxon>
    </lineage>
</organism>
<feature type="domain" description="Glucose-methanol-choline oxidoreductase N-terminal" evidence="3">
    <location>
        <begin position="290"/>
        <end position="304"/>
    </location>
</feature>
<comment type="caution">
    <text evidence="4">The sequence shown here is derived from an EMBL/GenBank/DDBJ whole genome shotgun (WGS) entry which is preliminary data.</text>
</comment>
<dbReference type="InterPro" id="IPR036188">
    <property type="entry name" value="FAD/NAD-bd_sf"/>
</dbReference>
<gene>
    <name evidence="4" type="primary">AOD1</name>
    <name evidence="4" type="ORF">LCER1_G007766</name>
</gene>
<dbReference type="AlphaFoldDB" id="A0A7D8UWJ8"/>
<evidence type="ECO:0000313" key="5">
    <source>
        <dbReference type="Proteomes" id="UP000481288"/>
    </source>
</evidence>
<evidence type="ECO:0000256" key="2">
    <source>
        <dbReference type="PIRSR" id="PIRSR000137-2"/>
    </source>
</evidence>
<dbReference type="EMBL" id="QGMG01001056">
    <property type="protein sequence ID" value="TVY50643.1"/>
    <property type="molecule type" value="Genomic_DNA"/>
</dbReference>
<accession>A0A7D8UWJ8</accession>
<feature type="binding site" evidence="2">
    <location>
        <position position="249"/>
    </location>
    <ligand>
        <name>FAD</name>
        <dbReference type="ChEBI" id="CHEBI:57692"/>
    </ligand>
</feature>
<feature type="binding site" evidence="2">
    <location>
        <begin position="544"/>
        <end position="545"/>
    </location>
    <ligand>
        <name>FAD</name>
        <dbReference type="ChEBI" id="CHEBI:57692"/>
    </ligand>
</feature>
<dbReference type="PANTHER" id="PTHR11552">
    <property type="entry name" value="GLUCOSE-METHANOL-CHOLINE GMC OXIDOREDUCTASE"/>
    <property type="match status" value="1"/>
</dbReference>
<dbReference type="Proteomes" id="UP000481288">
    <property type="component" value="Unassembled WGS sequence"/>
</dbReference>
<proteinExistence type="inferred from homology"/>
<dbReference type="PIRSF" id="PIRSF000137">
    <property type="entry name" value="Alcohol_oxidase"/>
    <property type="match status" value="1"/>
</dbReference>
<reference evidence="4 5" key="1">
    <citation type="submission" date="2018-05" db="EMBL/GenBank/DDBJ databases">
        <title>Whole genome sequencing for identification of molecular markers to develop diagnostic detection tools for the regulated plant pathogen Lachnellula willkommii.</title>
        <authorList>
            <person name="Giroux E."/>
            <person name="Bilodeau G."/>
        </authorList>
    </citation>
    <scope>NUCLEOTIDE SEQUENCE [LARGE SCALE GENOMIC DNA]</scope>
    <source>
        <strain evidence="4 5">CBS 625.97</strain>
    </source>
</reference>
<dbReference type="Pfam" id="PF00732">
    <property type="entry name" value="GMC_oxred_N"/>
    <property type="match status" value="1"/>
</dbReference>
<evidence type="ECO:0000259" key="3">
    <source>
        <dbReference type="PROSITE" id="PS00624"/>
    </source>
</evidence>
<dbReference type="InterPro" id="IPR012132">
    <property type="entry name" value="GMC_OxRdtase"/>
</dbReference>
<dbReference type="Gene3D" id="3.30.560.10">
    <property type="entry name" value="Glucose Oxidase, domain 3"/>
    <property type="match status" value="1"/>
</dbReference>
<dbReference type="InterPro" id="IPR007867">
    <property type="entry name" value="GMC_OxRtase_C"/>
</dbReference>
<keyword evidence="5" id="KW-1185">Reference proteome</keyword>
<name>A0A7D8UWJ8_9HELO</name>
<dbReference type="SUPFAM" id="SSF54373">
    <property type="entry name" value="FAD-linked reductases, C-terminal domain"/>
    <property type="match status" value="1"/>
</dbReference>
<protein>
    <submittedName>
        <fullName evidence="4">Alcohol oxidase</fullName>
    </submittedName>
</protein>
<comment type="cofactor">
    <cofactor evidence="2">
        <name>FAD</name>
        <dbReference type="ChEBI" id="CHEBI:57692"/>
    </cofactor>
</comment>
<dbReference type="GO" id="GO:0050660">
    <property type="term" value="F:flavin adenine dinucleotide binding"/>
    <property type="evidence" value="ECO:0007669"/>
    <property type="project" value="InterPro"/>
</dbReference>
<evidence type="ECO:0000313" key="4">
    <source>
        <dbReference type="EMBL" id="TVY50643.1"/>
    </source>
</evidence>
<dbReference type="InterPro" id="IPR000172">
    <property type="entry name" value="GMC_OxRdtase_N"/>
</dbReference>
<dbReference type="SUPFAM" id="SSF51905">
    <property type="entry name" value="FAD/NAD(P)-binding domain"/>
    <property type="match status" value="1"/>
</dbReference>
<sequence>MAVYTRLPAYLTEVDIIIAGGKLKSRSSDNHLSLRGTAACIVASRLSDADPNLSILVVEGGSNNFNDPTVTNPLLFLGHLAPTSKATLFYTGTAEAQLGGRQIVVPAGGILGGGSSINLMMYSRAQRSDWDAWQTAGWSADEMIPYLKKLETYYGPGSKATHGSDGPTLISSGTFRVNRSEDDFIQAAKQVGISEIVDLQDLDSNNGVQRALRFIGPDGKRQDTAHKYLHPRLQDGKHPNLNVLVESQVLRVLFEGKRASGIEYQPNPAFQNGTIKQSIKARKMVIVSAGAMGTPLILERSGIGNPEILSRASVPLVASVPGVGNEYQDHHLLAYPYQTNLYPNETVDALVGDRLDVGELIATNARIMGWNAQDLTAKLRPSDAEVAALGPEFRAAWDRDFKNNPNKPLMLMSLVSGFPGDPTGIPIGQYLSVSTFSVYPYSRGHIHITSTNPSDPIDFQSGFFLNPVDITKHVWAYKKQREIMRRTSTYRGELAIGHPSFAAGSDAACITIDKPLANVQDIKYTAEDDAVLHKWLVEHVSTTWHSLGTCKMAPLAQGGVVDPELAVYGVEGLKIADLSIPPGNLAANTADSAYAIGEKAADIFIKELCS</sequence>
<dbReference type="Gene3D" id="3.50.50.60">
    <property type="entry name" value="FAD/NAD(P)-binding domain"/>
    <property type="match status" value="1"/>
</dbReference>
<dbReference type="OrthoDB" id="269227at2759"/>
<keyword evidence="2" id="KW-0274">FAD</keyword>
<dbReference type="GO" id="GO:0016614">
    <property type="term" value="F:oxidoreductase activity, acting on CH-OH group of donors"/>
    <property type="evidence" value="ECO:0007669"/>
    <property type="project" value="InterPro"/>
</dbReference>
<evidence type="ECO:0000256" key="1">
    <source>
        <dbReference type="ARBA" id="ARBA00010790"/>
    </source>
</evidence>